<dbReference type="PANTHER" id="PTHR43004:SF8">
    <property type="entry name" value="FAD-BINDING DOMAIN-CONTAINING PROTEIN-RELATED"/>
    <property type="match status" value="1"/>
</dbReference>
<comment type="caution">
    <text evidence="4">The sequence shown here is derived from an EMBL/GenBank/DDBJ whole genome shotgun (WGS) entry which is preliminary data.</text>
</comment>
<evidence type="ECO:0000256" key="1">
    <source>
        <dbReference type="ARBA" id="ARBA00022630"/>
    </source>
</evidence>
<dbReference type="Gene3D" id="3.30.9.10">
    <property type="entry name" value="D-Amino Acid Oxidase, subunit A, domain 2"/>
    <property type="match status" value="1"/>
</dbReference>
<keyword evidence="4" id="KW-0560">Oxidoreductase</keyword>
<dbReference type="Pfam" id="PF21274">
    <property type="entry name" value="Rng_hyd_C"/>
    <property type="match status" value="1"/>
</dbReference>
<organism evidence="4 5">
    <name type="scientific">Microbacterium saccharophilum</name>
    <dbReference type="NCBI Taxonomy" id="1213358"/>
    <lineage>
        <taxon>Bacteria</taxon>
        <taxon>Bacillati</taxon>
        <taxon>Actinomycetota</taxon>
        <taxon>Actinomycetes</taxon>
        <taxon>Micrococcales</taxon>
        <taxon>Microbacteriaceae</taxon>
        <taxon>Microbacterium</taxon>
    </lineage>
</organism>
<reference evidence="4 5" key="1">
    <citation type="submission" date="2016-10" db="EMBL/GenBank/DDBJ databases">
        <authorList>
            <person name="Varghese N."/>
            <person name="Submissions S."/>
        </authorList>
    </citation>
    <scope>NUCLEOTIDE SEQUENCE [LARGE SCALE GENOMIC DNA]</scope>
    <source>
        <strain evidence="4 5">UNC380MFSha3.1</strain>
    </source>
</reference>
<dbReference type="PRINTS" id="PR00420">
    <property type="entry name" value="RNGMNOXGNASE"/>
</dbReference>
<accession>A0A7Z7CYK3</accession>
<dbReference type="Proteomes" id="UP000198702">
    <property type="component" value="Unassembled WGS sequence"/>
</dbReference>
<dbReference type="InterPro" id="IPR036188">
    <property type="entry name" value="FAD/NAD-bd_sf"/>
</dbReference>
<sequence length="609" mass="66494">MSHPLRTIDTDVLIIGGGGCGLSASVFLADAGVHAYLVERHPGTAIMPKAHILNPRTMEIFAQHALAEEVYARGAKPEENRAMRWLTSLGGDQPWDRQPLHTVDAWGGGALADHYREVTASRHGNLPQKLLEPVLRRHAEERSPGLVHFHHEVVDLEVRESDVHVHVLDRDTAERYLVRARYVIAADGGKTVGPLLGIPMIGPKPFVTTISVYFQADLSPHLDNGDACVRSFIRPDPAGEWTRTGLIAMGPDTWGRHSSEWVATVTLTAAEQATEFDEAAAADAVRARLNLPDLKLDVLRFTRWQVEGVYSEHFAAGRVFLAGDAAHRHSPMGGLGLNSGIQDAHNLSWKLAAVVRGEADPRLLDSYEIERQPVTRRNVEFATFAFFNHLTAASGFGMVPDAPAEFNRDILERLFSDTQDGATRHVRLRETFNILRLESRATDLELGFEYSDSPAVVPDGTVAPPRDPEVHRYVPVARPGHRLPHAWLRRGEQRVGTHDLVRPGRLTLITGAASDAWAEAAASAIAEHATAVDVVVIGPEGDVQDVDGGWSRLRQHDDSGAILVRPDGHVAFRGFHADAASDLVDAIGVALGKRQIGASAEAREMEVAS</sequence>
<dbReference type="GO" id="GO:0071949">
    <property type="term" value="F:FAD binding"/>
    <property type="evidence" value="ECO:0007669"/>
    <property type="project" value="InterPro"/>
</dbReference>
<feature type="domain" description="FAD-binding" evidence="3">
    <location>
        <begin position="9"/>
        <end position="382"/>
    </location>
</feature>
<evidence type="ECO:0000313" key="5">
    <source>
        <dbReference type="Proteomes" id="UP000198702"/>
    </source>
</evidence>
<protein>
    <submittedName>
        <fullName evidence="4">2,4-dichlorophenol 6-monooxygenase</fullName>
    </submittedName>
</protein>
<evidence type="ECO:0000313" key="4">
    <source>
        <dbReference type="EMBL" id="SFI60851.1"/>
    </source>
</evidence>
<dbReference type="Gene3D" id="3.40.30.120">
    <property type="match status" value="1"/>
</dbReference>
<dbReference type="PANTHER" id="PTHR43004">
    <property type="entry name" value="TRK SYSTEM POTASSIUM UPTAKE PROTEIN"/>
    <property type="match status" value="1"/>
</dbReference>
<dbReference type="InterPro" id="IPR050641">
    <property type="entry name" value="RIFMO-like"/>
</dbReference>
<evidence type="ECO:0000259" key="3">
    <source>
        <dbReference type="Pfam" id="PF01494"/>
    </source>
</evidence>
<dbReference type="RefSeq" id="WP_051526325.1">
    <property type="nucleotide sequence ID" value="NZ_FOQZ01000003.1"/>
</dbReference>
<dbReference type="SUPFAM" id="SSF51905">
    <property type="entry name" value="FAD/NAD(P)-binding domain"/>
    <property type="match status" value="1"/>
</dbReference>
<keyword evidence="2" id="KW-0274">FAD</keyword>
<dbReference type="Pfam" id="PF01494">
    <property type="entry name" value="FAD_binding_3"/>
    <property type="match status" value="1"/>
</dbReference>
<dbReference type="AlphaFoldDB" id="A0A7Z7CYK3"/>
<keyword evidence="4" id="KW-0503">Monooxygenase</keyword>
<dbReference type="EMBL" id="FOQZ01000003">
    <property type="protein sequence ID" value="SFI60851.1"/>
    <property type="molecule type" value="Genomic_DNA"/>
</dbReference>
<dbReference type="GO" id="GO:0016709">
    <property type="term" value="F:oxidoreductase activity, acting on paired donors, with incorporation or reduction of molecular oxygen, NAD(P)H as one donor, and incorporation of one atom of oxygen"/>
    <property type="evidence" value="ECO:0007669"/>
    <property type="project" value="UniProtKB-ARBA"/>
</dbReference>
<name>A0A7Z7CYK3_9MICO</name>
<dbReference type="Gene3D" id="3.50.50.60">
    <property type="entry name" value="FAD/NAD(P)-binding domain"/>
    <property type="match status" value="1"/>
</dbReference>
<proteinExistence type="predicted"/>
<keyword evidence="1" id="KW-0285">Flavoprotein</keyword>
<dbReference type="InterPro" id="IPR002938">
    <property type="entry name" value="FAD-bd"/>
</dbReference>
<gene>
    <name evidence="4" type="ORF">SAMN04487751_2365</name>
</gene>
<evidence type="ECO:0000256" key="2">
    <source>
        <dbReference type="ARBA" id="ARBA00022827"/>
    </source>
</evidence>